<evidence type="ECO:0000256" key="6">
    <source>
        <dbReference type="ARBA" id="ARBA00022918"/>
    </source>
</evidence>
<dbReference type="InterPro" id="IPR043502">
    <property type="entry name" value="DNA/RNA_pol_sf"/>
</dbReference>
<evidence type="ECO:0000256" key="3">
    <source>
        <dbReference type="ARBA" id="ARBA00022722"/>
    </source>
</evidence>
<dbReference type="PANTHER" id="PTHR37984:SF5">
    <property type="entry name" value="PROTEIN NYNRIN-LIKE"/>
    <property type="match status" value="1"/>
</dbReference>
<accession>A0A5B6VMH8</accession>
<evidence type="ECO:0000259" key="7">
    <source>
        <dbReference type="Pfam" id="PF17917"/>
    </source>
</evidence>
<dbReference type="Pfam" id="PF17917">
    <property type="entry name" value="RT_RNaseH"/>
    <property type="match status" value="1"/>
</dbReference>
<gene>
    <name evidence="8" type="ORF">EPI10_015992</name>
</gene>
<sequence length="230" mass="26839">MFSKSKVSLVYSGTIVDLSKDMLLRKNVLFNWTDGQQVNFEKAKVVLTQTFMLIQPKLRKEYVLYSDASSTGLGCVLMQGKKVVAYASRQLKQHEFNNPAYDIELVAVVFALKILRHYLYDKKCYIHTDYKSLKWIELLKDYDFVIEYHPEKANVVTDALSKKHMTNLRAELQVKPTLVNEIKVKQPIDISLLPRIKQEEDEKTEDFRFNDEGILCFRGRYCVPNDNDLK</sequence>
<keyword evidence="5" id="KW-0378">Hydrolase</keyword>
<dbReference type="PANTHER" id="PTHR37984">
    <property type="entry name" value="PROTEIN CBG26694"/>
    <property type="match status" value="1"/>
</dbReference>
<proteinExistence type="predicted"/>
<dbReference type="OrthoDB" id="111931at2759"/>
<organism evidence="8 9">
    <name type="scientific">Gossypium australe</name>
    <dbReference type="NCBI Taxonomy" id="47621"/>
    <lineage>
        <taxon>Eukaryota</taxon>
        <taxon>Viridiplantae</taxon>
        <taxon>Streptophyta</taxon>
        <taxon>Embryophyta</taxon>
        <taxon>Tracheophyta</taxon>
        <taxon>Spermatophyta</taxon>
        <taxon>Magnoliopsida</taxon>
        <taxon>eudicotyledons</taxon>
        <taxon>Gunneridae</taxon>
        <taxon>Pentapetalae</taxon>
        <taxon>rosids</taxon>
        <taxon>malvids</taxon>
        <taxon>Malvales</taxon>
        <taxon>Malvaceae</taxon>
        <taxon>Malvoideae</taxon>
        <taxon>Gossypium</taxon>
    </lineage>
</organism>
<evidence type="ECO:0000256" key="1">
    <source>
        <dbReference type="ARBA" id="ARBA00022679"/>
    </source>
</evidence>
<evidence type="ECO:0000256" key="4">
    <source>
        <dbReference type="ARBA" id="ARBA00022759"/>
    </source>
</evidence>
<evidence type="ECO:0000313" key="8">
    <source>
        <dbReference type="EMBL" id="KAA3470267.1"/>
    </source>
</evidence>
<dbReference type="GO" id="GO:0004519">
    <property type="term" value="F:endonuclease activity"/>
    <property type="evidence" value="ECO:0007669"/>
    <property type="project" value="UniProtKB-KW"/>
</dbReference>
<dbReference type="InterPro" id="IPR050951">
    <property type="entry name" value="Retrovirus_Pol_polyprotein"/>
</dbReference>
<evidence type="ECO:0000256" key="5">
    <source>
        <dbReference type="ARBA" id="ARBA00022801"/>
    </source>
</evidence>
<dbReference type="EMBL" id="SMMG02000006">
    <property type="protein sequence ID" value="KAA3470267.1"/>
    <property type="molecule type" value="Genomic_DNA"/>
</dbReference>
<dbReference type="GO" id="GO:0003964">
    <property type="term" value="F:RNA-directed DNA polymerase activity"/>
    <property type="evidence" value="ECO:0007669"/>
    <property type="project" value="UniProtKB-KW"/>
</dbReference>
<dbReference type="CDD" id="cd09274">
    <property type="entry name" value="RNase_HI_RT_Ty3"/>
    <property type="match status" value="1"/>
</dbReference>
<keyword evidence="6" id="KW-0695">RNA-directed DNA polymerase</keyword>
<evidence type="ECO:0000313" key="9">
    <source>
        <dbReference type="Proteomes" id="UP000325315"/>
    </source>
</evidence>
<comment type="caution">
    <text evidence="8">The sequence shown here is derived from an EMBL/GenBank/DDBJ whole genome shotgun (WGS) entry which is preliminary data.</text>
</comment>
<keyword evidence="4" id="KW-0255">Endonuclease</keyword>
<keyword evidence="9" id="KW-1185">Reference proteome</keyword>
<keyword evidence="3" id="KW-0540">Nuclease</keyword>
<keyword evidence="2" id="KW-0548">Nucleotidyltransferase</keyword>
<dbReference type="InterPro" id="IPR041373">
    <property type="entry name" value="RT_RNaseH"/>
</dbReference>
<dbReference type="Gene3D" id="3.10.20.370">
    <property type="match status" value="1"/>
</dbReference>
<reference evidence="9" key="1">
    <citation type="journal article" date="2019" name="Plant Biotechnol. J.">
        <title>Genome sequencing of the Australian wild diploid species Gossypium australe highlights disease resistance and delayed gland morphogenesis.</title>
        <authorList>
            <person name="Cai Y."/>
            <person name="Cai X."/>
            <person name="Wang Q."/>
            <person name="Wang P."/>
            <person name="Zhang Y."/>
            <person name="Cai C."/>
            <person name="Xu Y."/>
            <person name="Wang K."/>
            <person name="Zhou Z."/>
            <person name="Wang C."/>
            <person name="Geng S."/>
            <person name="Li B."/>
            <person name="Dong Q."/>
            <person name="Hou Y."/>
            <person name="Wang H."/>
            <person name="Ai P."/>
            <person name="Liu Z."/>
            <person name="Yi F."/>
            <person name="Sun M."/>
            <person name="An G."/>
            <person name="Cheng J."/>
            <person name="Zhang Y."/>
            <person name="Shi Q."/>
            <person name="Xie Y."/>
            <person name="Shi X."/>
            <person name="Chang Y."/>
            <person name="Huang F."/>
            <person name="Chen Y."/>
            <person name="Hong S."/>
            <person name="Mi L."/>
            <person name="Sun Q."/>
            <person name="Zhang L."/>
            <person name="Zhou B."/>
            <person name="Peng R."/>
            <person name="Zhang X."/>
            <person name="Liu F."/>
        </authorList>
    </citation>
    <scope>NUCLEOTIDE SEQUENCE [LARGE SCALE GENOMIC DNA]</scope>
    <source>
        <strain evidence="9">cv. PA1801</strain>
    </source>
</reference>
<name>A0A5B6VMH8_9ROSI</name>
<dbReference type="GO" id="GO:0016787">
    <property type="term" value="F:hydrolase activity"/>
    <property type="evidence" value="ECO:0007669"/>
    <property type="project" value="UniProtKB-KW"/>
</dbReference>
<dbReference type="Proteomes" id="UP000325315">
    <property type="component" value="Unassembled WGS sequence"/>
</dbReference>
<dbReference type="AlphaFoldDB" id="A0A5B6VMH8"/>
<keyword evidence="1" id="KW-0808">Transferase</keyword>
<feature type="domain" description="Reverse transcriptase RNase H-like" evidence="7">
    <location>
        <begin position="58"/>
        <end position="137"/>
    </location>
</feature>
<dbReference type="SUPFAM" id="SSF56672">
    <property type="entry name" value="DNA/RNA polymerases"/>
    <property type="match status" value="1"/>
</dbReference>
<protein>
    <submittedName>
        <fullName evidence="8">DNA/RNA polymerases superfamily protein</fullName>
    </submittedName>
</protein>
<evidence type="ECO:0000256" key="2">
    <source>
        <dbReference type="ARBA" id="ARBA00022695"/>
    </source>
</evidence>